<evidence type="ECO:0000259" key="7">
    <source>
        <dbReference type="Pfam" id="PF03458"/>
    </source>
</evidence>
<feature type="transmembrane region" description="Helical" evidence="6">
    <location>
        <begin position="66"/>
        <end position="86"/>
    </location>
</feature>
<dbReference type="PANTHER" id="PTHR30506">
    <property type="entry name" value="INNER MEMBRANE PROTEIN"/>
    <property type="match status" value="1"/>
</dbReference>
<feature type="transmembrane region" description="Helical" evidence="6">
    <location>
        <begin position="6"/>
        <end position="29"/>
    </location>
</feature>
<proteinExistence type="predicted"/>
<feature type="domain" description="Glycine transporter" evidence="7">
    <location>
        <begin position="15"/>
        <end position="87"/>
    </location>
</feature>
<feature type="transmembrane region" description="Helical" evidence="6">
    <location>
        <begin position="126"/>
        <end position="147"/>
    </location>
</feature>
<dbReference type="GO" id="GO:0005886">
    <property type="term" value="C:plasma membrane"/>
    <property type="evidence" value="ECO:0007669"/>
    <property type="project" value="UniProtKB-SubCell"/>
</dbReference>
<accession>A0ABD5V7N7</accession>
<keyword evidence="2" id="KW-1003">Cell membrane</keyword>
<evidence type="ECO:0000313" key="8">
    <source>
        <dbReference type="EMBL" id="MFC6951580.1"/>
    </source>
</evidence>
<name>A0ABD5V7N7_9EURY</name>
<feature type="transmembrane region" description="Helical" evidence="6">
    <location>
        <begin position="159"/>
        <end position="178"/>
    </location>
</feature>
<organism evidence="8 9">
    <name type="scientific">Halorubellus litoreus</name>
    <dbReference type="NCBI Taxonomy" id="755308"/>
    <lineage>
        <taxon>Archaea</taxon>
        <taxon>Methanobacteriati</taxon>
        <taxon>Methanobacteriota</taxon>
        <taxon>Stenosarchaea group</taxon>
        <taxon>Halobacteria</taxon>
        <taxon>Halobacteriales</taxon>
        <taxon>Halorubellaceae</taxon>
        <taxon>Halorubellus</taxon>
    </lineage>
</organism>
<dbReference type="Proteomes" id="UP001596395">
    <property type="component" value="Unassembled WGS sequence"/>
</dbReference>
<evidence type="ECO:0000256" key="5">
    <source>
        <dbReference type="ARBA" id="ARBA00023136"/>
    </source>
</evidence>
<evidence type="ECO:0000313" key="9">
    <source>
        <dbReference type="Proteomes" id="UP001596395"/>
    </source>
</evidence>
<dbReference type="AlphaFoldDB" id="A0ABD5V7N7"/>
<evidence type="ECO:0000256" key="3">
    <source>
        <dbReference type="ARBA" id="ARBA00022692"/>
    </source>
</evidence>
<evidence type="ECO:0000256" key="4">
    <source>
        <dbReference type="ARBA" id="ARBA00022989"/>
    </source>
</evidence>
<dbReference type="PANTHER" id="PTHR30506:SF3">
    <property type="entry name" value="UPF0126 INNER MEMBRANE PROTEIN YADS-RELATED"/>
    <property type="match status" value="1"/>
</dbReference>
<feature type="transmembrane region" description="Helical" evidence="6">
    <location>
        <begin position="36"/>
        <end position="54"/>
    </location>
</feature>
<keyword evidence="3 6" id="KW-0812">Transmembrane</keyword>
<keyword evidence="9" id="KW-1185">Reference proteome</keyword>
<dbReference type="InterPro" id="IPR005115">
    <property type="entry name" value="Gly_transporter"/>
</dbReference>
<keyword evidence="5 6" id="KW-0472">Membrane</keyword>
<dbReference type="RefSeq" id="WP_336348607.1">
    <property type="nucleotide sequence ID" value="NZ_JAZAQL010000001.1"/>
</dbReference>
<reference evidence="8 9" key="1">
    <citation type="journal article" date="2019" name="Int. J. Syst. Evol. Microbiol.">
        <title>The Global Catalogue of Microorganisms (GCM) 10K type strain sequencing project: providing services to taxonomists for standard genome sequencing and annotation.</title>
        <authorList>
            <consortium name="The Broad Institute Genomics Platform"/>
            <consortium name="The Broad Institute Genome Sequencing Center for Infectious Disease"/>
            <person name="Wu L."/>
            <person name="Ma J."/>
        </authorList>
    </citation>
    <scope>NUCLEOTIDE SEQUENCE [LARGE SCALE GENOMIC DNA]</scope>
    <source>
        <strain evidence="8 9">GX26</strain>
    </source>
</reference>
<protein>
    <submittedName>
        <fullName evidence="8">Trimeric intracellular cation channel family protein</fullName>
    </submittedName>
</protein>
<keyword evidence="4 6" id="KW-1133">Transmembrane helix</keyword>
<comment type="caution">
    <text evidence="8">The sequence shown here is derived from an EMBL/GenBank/DDBJ whole genome shotgun (WGS) entry which is preliminary data.</text>
</comment>
<evidence type="ECO:0000256" key="1">
    <source>
        <dbReference type="ARBA" id="ARBA00004651"/>
    </source>
</evidence>
<comment type="subcellular location">
    <subcellularLocation>
        <location evidence="1">Cell membrane</location>
        <topology evidence="1">Multi-pass membrane protein</topology>
    </subcellularLocation>
</comment>
<gene>
    <name evidence="8" type="ORF">ACFQGB_01770</name>
</gene>
<sequence length="210" mass="21257">MTGVPWMPVSAFDALNWLGLLAFALAGALDGADNDLDVLGVAVLGVVTALGGGITRDLLVDRTPVALTATADVLVVLAGVLVAVFLVRNGRRISTDSLAVQIPDAVGLSAFAATGAIVAWDSGLSAFGVLVCAMLTGTGGGAIRDLLVGRTPGILVEDFYATCALAGATAFWLLRSAGAPRPTGVAACVGIAFVLRALAIRYDWHLPTVG</sequence>
<dbReference type="EMBL" id="JBHSXN010000001">
    <property type="protein sequence ID" value="MFC6951580.1"/>
    <property type="molecule type" value="Genomic_DNA"/>
</dbReference>
<feature type="transmembrane region" description="Helical" evidence="6">
    <location>
        <begin position="184"/>
        <end position="204"/>
    </location>
</feature>
<feature type="domain" description="Glycine transporter" evidence="7">
    <location>
        <begin position="102"/>
        <end position="175"/>
    </location>
</feature>
<dbReference type="Pfam" id="PF03458">
    <property type="entry name" value="Gly_transporter"/>
    <property type="match status" value="2"/>
</dbReference>
<evidence type="ECO:0000256" key="6">
    <source>
        <dbReference type="SAM" id="Phobius"/>
    </source>
</evidence>
<evidence type="ECO:0000256" key="2">
    <source>
        <dbReference type="ARBA" id="ARBA00022475"/>
    </source>
</evidence>